<reference evidence="2" key="1">
    <citation type="submission" date="2011-01" db="EMBL/GenBank/DDBJ databases">
        <title>Complete sequence of chromosome of Acidobacterium sp. MP5ACTX9.</title>
        <authorList>
            <consortium name="US DOE Joint Genome Institute"/>
            <person name="Lucas S."/>
            <person name="Copeland A."/>
            <person name="Lapidus A."/>
            <person name="Cheng J.-F."/>
            <person name="Goodwin L."/>
            <person name="Pitluck S."/>
            <person name="Teshima H."/>
            <person name="Detter J.C."/>
            <person name="Han C."/>
            <person name="Tapia R."/>
            <person name="Land M."/>
            <person name="Hauser L."/>
            <person name="Kyrpides N."/>
            <person name="Ivanova N."/>
            <person name="Ovchinnikova G."/>
            <person name="Pagani I."/>
            <person name="Rawat S.R."/>
            <person name="Mannisto M."/>
            <person name="Haggblom M.M."/>
            <person name="Woyke T."/>
        </authorList>
    </citation>
    <scope>NUCLEOTIDE SEQUENCE [LARGE SCALE GENOMIC DNA]</scope>
    <source>
        <strain evidence="2">MP5ACTX9</strain>
    </source>
</reference>
<dbReference type="AlphaFoldDB" id="E8X2N7"/>
<dbReference type="PaxDb" id="1198114-AciX9_3325"/>
<evidence type="ECO:0000313" key="1">
    <source>
        <dbReference type="EMBL" id="ADW70334.1"/>
    </source>
</evidence>
<dbReference type="HOGENOM" id="CLU_2436671_0_0_0"/>
<accession>E8X2N7</accession>
<gene>
    <name evidence="1" type="ordered locus">AciX9_3325</name>
</gene>
<proteinExistence type="predicted"/>
<dbReference type="EMBL" id="CP002480">
    <property type="protein sequence ID" value="ADW70334.1"/>
    <property type="molecule type" value="Genomic_DNA"/>
</dbReference>
<dbReference type="RefSeq" id="WP_013581646.1">
    <property type="nucleotide sequence ID" value="NC_015064.1"/>
</dbReference>
<dbReference type="KEGG" id="acm:AciX9_3325"/>
<keyword evidence="2" id="KW-1185">Reference proteome</keyword>
<dbReference type="Proteomes" id="UP000000343">
    <property type="component" value="Chromosome"/>
</dbReference>
<sequence length="90" mass="10279">MALIKLRVERENGVQVGILAFDGELERKLTDIDQLIFEIRRAGIAPAEFVEEIADLEAGMPAAMIVKAWQHTAFFMPQERMFDFRAARDI</sequence>
<name>E8X2N7_GRATM</name>
<evidence type="ECO:0000313" key="2">
    <source>
        <dbReference type="Proteomes" id="UP000000343"/>
    </source>
</evidence>
<protein>
    <submittedName>
        <fullName evidence="1">Uncharacterized protein</fullName>
    </submittedName>
</protein>
<organism evidence="2">
    <name type="scientific">Granulicella tundricola (strain ATCC BAA-1859 / DSM 23138 / MP5ACTX9)</name>
    <dbReference type="NCBI Taxonomy" id="1198114"/>
    <lineage>
        <taxon>Bacteria</taxon>
        <taxon>Pseudomonadati</taxon>
        <taxon>Acidobacteriota</taxon>
        <taxon>Terriglobia</taxon>
        <taxon>Terriglobales</taxon>
        <taxon>Acidobacteriaceae</taxon>
        <taxon>Granulicella</taxon>
    </lineage>
</organism>